<keyword evidence="1" id="KW-0175">Coiled coil</keyword>
<organism evidence="2 3">
    <name type="scientific">Candidatus Iainarchaeum sp</name>
    <dbReference type="NCBI Taxonomy" id="3101447"/>
    <lineage>
        <taxon>Archaea</taxon>
        <taxon>Candidatus Iainarchaeota</taxon>
        <taxon>Candidatus Iainarchaeia</taxon>
        <taxon>Candidatus Iainarchaeales</taxon>
        <taxon>Candidatus Iainarchaeaceae</taxon>
        <taxon>Candidatus Iainarchaeum</taxon>
    </lineage>
</organism>
<evidence type="ECO:0000256" key="1">
    <source>
        <dbReference type="SAM" id="Coils"/>
    </source>
</evidence>
<dbReference type="EMBL" id="JAGVWB010000005">
    <property type="protein sequence ID" value="MBS3057960.1"/>
    <property type="molecule type" value="Genomic_DNA"/>
</dbReference>
<reference evidence="2" key="1">
    <citation type="submission" date="2021-03" db="EMBL/GenBank/DDBJ databases">
        <authorList>
            <person name="Jaffe A."/>
        </authorList>
    </citation>
    <scope>NUCLEOTIDE SEQUENCE</scope>
    <source>
        <strain evidence="2">RIFCSPLOWO2_01_FULL_43_13</strain>
    </source>
</reference>
<dbReference type="AlphaFoldDB" id="A0A8T4KZ35"/>
<evidence type="ECO:0000313" key="3">
    <source>
        <dbReference type="Proteomes" id="UP000680185"/>
    </source>
</evidence>
<comment type="caution">
    <text evidence="2">The sequence shown here is derived from an EMBL/GenBank/DDBJ whole genome shotgun (WGS) entry which is preliminary data.</text>
</comment>
<name>A0A8T4KZ35_9ARCH</name>
<proteinExistence type="predicted"/>
<protein>
    <submittedName>
        <fullName evidence="2">Uncharacterized protein</fullName>
    </submittedName>
</protein>
<gene>
    <name evidence="2" type="ORF">J4478_00995</name>
</gene>
<reference evidence="2" key="2">
    <citation type="submission" date="2021-05" db="EMBL/GenBank/DDBJ databases">
        <title>Protein family content uncovers lineage relationships and bacterial pathway maintenance mechanisms in DPANN archaea.</title>
        <authorList>
            <person name="Castelle C.J."/>
            <person name="Meheust R."/>
            <person name="Jaffe A.L."/>
            <person name="Seitz K."/>
            <person name="Gong X."/>
            <person name="Baker B.J."/>
            <person name="Banfield J.F."/>
        </authorList>
    </citation>
    <scope>NUCLEOTIDE SEQUENCE</scope>
    <source>
        <strain evidence="2">RIFCSPLOWO2_01_FULL_43_13</strain>
    </source>
</reference>
<dbReference type="Proteomes" id="UP000680185">
    <property type="component" value="Unassembled WGS sequence"/>
</dbReference>
<sequence>MQAKIDEKKRRKMVAIIKSLEKRMGELEKMRKELSKSGRQGAERTKTLIEEIHVPALEALKERKAVH</sequence>
<feature type="coiled-coil region" evidence="1">
    <location>
        <begin position="10"/>
        <end position="37"/>
    </location>
</feature>
<accession>A0A8T4KZ35</accession>
<evidence type="ECO:0000313" key="2">
    <source>
        <dbReference type="EMBL" id="MBS3057960.1"/>
    </source>
</evidence>